<evidence type="ECO:0000313" key="3">
    <source>
        <dbReference type="Proteomes" id="UP000271098"/>
    </source>
</evidence>
<evidence type="ECO:0000313" key="2">
    <source>
        <dbReference type="EMBL" id="VDK46202.1"/>
    </source>
</evidence>
<keyword evidence="3" id="KW-1185">Reference proteome</keyword>
<accession>A0A3P6Q8U6</accession>
<organism evidence="2 3">
    <name type="scientific">Gongylonema pulchrum</name>
    <dbReference type="NCBI Taxonomy" id="637853"/>
    <lineage>
        <taxon>Eukaryota</taxon>
        <taxon>Metazoa</taxon>
        <taxon>Ecdysozoa</taxon>
        <taxon>Nematoda</taxon>
        <taxon>Chromadorea</taxon>
        <taxon>Rhabditida</taxon>
        <taxon>Spirurina</taxon>
        <taxon>Spiruromorpha</taxon>
        <taxon>Spiruroidea</taxon>
        <taxon>Gongylonematidae</taxon>
        <taxon>Gongylonema</taxon>
    </lineage>
</organism>
<reference evidence="2 3" key="1">
    <citation type="submission" date="2018-11" db="EMBL/GenBank/DDBJ databases">
        <authorList>
            <consortium name="Pathogen Informatics"/>
        </authorList>
    </citation>
    <scope>NUCLEOTIDE SEQUENCE [LARGE SCALE GENOMIC DNA]</scope>
</reference>
<feature type="transmembrane region" description="Helical" evidence="1">
    <location>
        <begin position="21"/>
        <end position="45"/>
    </location>
</feature>
<keyword evidence="1" id="KW-0812">Transmembrane</keyword>
<sequence>MVVAVVQMHQSSLFRMKRMTVMFWMMQIMVVQEELVAVPLQVVQLSRRLRMMMKRVVVITREEREIRNLDVDFSRQMMNKHILCGCDTRIINPLHRSLPLLFLPFLSWLSPQLFNFVKSEKKCA</sequence>
<evidence type="ECO:0000256" key="1">
    <source>
        <dbReference type="SAM" id="Phobius"/>
    </source>
</evidence>
<keyword evidence="1" id="KW-0472">Membrane</keyword>
<gene>
    <name evidence="2" type="ORF">GPUH_LOCUS4613</name>
</gene>
<dbReference type="EMBL" id="UYRT01008925">
    <property type="protein sequence ID" value="VDK46202.1"/>
    <property type="molecule type" value="Genomic_DNA"/>
</dbReference>
<proteinExistence type="predicted"/>
<dbReference type="Proteomes" id="UP000271098">
    <property type="component" value="Unassembled WGS sequence"/>
</dbReference>
<name>A0A3P6Q8U6_9BILA</name>
<dbReference type="AlphaFoldDB" id="A0A3P6Q8U6"/>
<protein>
    <submittedName>
        <fullName evidence="2">Uncharacterized protein</fullName>
    </submittedName>
</protein>
<keyword evidence="1" id="KW-1133">Transmembrane helix</keyword>